<comment type="caution">
    <text evidence="5">The sequence shown here is derived from an EMBL/GenBank/DDBJ whole genome shotgun (WGS) entry which is preliminary data.</text>
</comment>
<dbReference type="Gene3D" id="3.40.50.1110">
    <property type="entry name" value="SGNH hydrolase"/>
    <property type="match status" value="2"/>
</dbReference>
<evidence type="ECO:0000256" key="4">
    <source>
        <dbReference type="SAM" id="SignalP"/>
    </source>
</evidence>
<evidence type="ECO:0008006" key="7">
    <source>
        <dbReference type="Google" id="ProtNLM"/>
    </source>
</evidence>
<accession>A0A811PG12</accession>
<dbReference type="PROSITE" id="PS51257">
    <property type="entry name" value="PROKAR_LIPOPROTEIN"/>
    <property type="match status" value="1"/>
</dbReference>
<protein>
    <recommendedName>
        <fullName evidence="7">GDSL esterase/lipase</fullName>
    </recommendedName>
</protein>
<evidence type="ECO:0000256" key="1">
    <source>
        <dbReference type="ARBA" id="ARBA00008668"/>
    </source>
</evidence>
<dbReference type="Proteomes" id="UP000604825">
    <property type="component" value="Unassembled WGS sequence"/>
</dbReference>
<gene>
    <name evidence="5" type="ORF">NCGR_LOCUS27096</name>
</gene>
<evidence type="ECO:0000256" key="2">
    <source>
        <dbReference type="ARBA" id="ARBA00023180"/>
    </source>
</evidence>
<evidence type="ECO:0000313" key="6">
    <source>
        <dbReference type="Proteomes" id="UP000604825"/>
    </source>
</evidence>
<feature type="signal peptide" evidence="4">
    <location>
        <begin position="1"/>
        <end position="26"/>
    </location>
</feature>
<comment type="similarity">
    <text evidence="1">Belongs to the 'GDSL' lipolytic enzyme family.</text>
</comment>
<sequence length="369" mass="39900">MRSCIAAAAAAVLLLLVSCQLHGADAAGYRPKRFFTSIFSFGNSYADTGNFVRLAAPIIPVIPFNNLPYGETFFCRPTGRASNGRIILDFIAEAFGLPFVPPSLDTTQSFIKGANFAVVGATALDLSYFLEHNITSVPPFNSSFSVQIGWFERLKPSLCSTPKRCDEYLGRSLFVMGEFGGNDYVFLLAANKTVEETRVRPGGGQGHRRRCGEADQARRQAHRRAGEPADGLHSDHPDAVREPQQVRLRQVRVPRQVQWPGALPQPPPPARGSGAAEEVQADDEDRLRRLLPARRFNGGTALVVCCGAGGRYNYNATAACGVPGATACADPSSALNWDGIHLTDKAYADIAAAWLRGPYAKPTILDLAH</sequence>
<dbReference type="PANTHER" id="PTHR22835">
    <property type="entry name" value="ZINC FINGER FYVE DOMAIN CONTAINING PROTEIN"/>
    <property type="match status" value="1"/>
</dbReference>
<feature type="region of interest" description="Disordered" evidence="3">
    <location>
        <begin position="198"/>
        <end position="240"/>
    </location>
</feature>
<dbReference type="Pfam" id="PF00657">
    <property type="entry name" value="Lipase_GDSL"/>
    <property type="match status" value="1"/>
</dbReference>
<dbReference type="PANTHER" id="PTHR22835:SF681">
    <property type="entry name" value="OS01G0216300 PROTEIN"/>
    <property type="match status" value="1"/>
</dbReference>
<reference evidence="5" key="1">
    <citation type="submission" date="2020-10" db="EMBL/GenBank/DDBJ databases">
        <authorList>
            <person name="Han B."/>
            <person name="Lu T."/>
            <person name="Zhao Q."/>
            <person name="Huang X."/>
            <person name="Zhao Y."/>
        </authorList>
    </citation>
    <scope>NUCLEOTIDE SEQUENCE</scope>
</reference>
<keyword evidence="4" id="KW-0732">Signal</keyword>
<proteinExistence type="inferred from homology"/>
<keyword evidence="2" id="KW-0325">Glycoprotein</keyword>
<dbReference type="EMBL" id="CAJGYO010000006">
    <property type="protein sequence ID" value="CAD6240537.1"/>
    <property type="molecule type" value="Genomic_DNA"/>
</dbReference>
<organism evidence="5 6">
    <name type="scientific">Miscanthus lutarioriparius</name>
    <dbReference type="NCBI Taxonomy" id="422564"/>
    <lineage>
        <taxon>Eukaryota</taxon>
        <taxon>Viridiplantae</taxon>
        <taxon>Streptophyta</taxon>
        <taxon>Embryophyta</taxon>
        <taxon>Tracheophyta</taxon>
        <taxon>Spermatophyta</taxon>
        <taxon>Magnoliopsida</taxon>
        <taxon>Liliopsida</taxon>
        <taxon>Poales</taxon>
        <taxon>Poaceae</taxon>
        <taxon>PACMAD clade</taxon>
        <taxon>Panicoideae</taxon>
        <taxon>Andropogonodae</taxon>
        <taxon>Andropogoneae</taxon>
        <taxon>Saccharinae</taxon>
        <taxon>Miscanthus</taxon>
    </lineage>
</organism>
<feature type="region of interest" description="Disordered" evidence="3">
    <location>
        <begin position="255"/>
        <end position="282"/>
    </location>
</feature>
<dbReference type="GO" id="GO:0016788">
    <property type="term" value="F:hydrolase activity, acting on ester bonds"/>
    <property type="evidence" value="ECO:0007669"/>
    <property type="project" value="InterPro"/>
</dbReference>
<dbReference type="OrthoDB" id="779507at2759"/>
<keyword evidence="6" id="KW-1185">Reference proteome</keyword>
<dbReference type="AlphaFoldDB" id="A0A811PG12"/>
<evidence type="ECO:0000256" key="3">
    <source>
        <dbReference type="SAM" id="MobiDB-lite"/>
    </source>
</evidence>
<dbReference type="InterPro" id="IPR036514">
    <property type="entry name" value="SGNH_hydro_sf"/>
</dbReference>
<evidence type="ECO:0000313" key="5">
    <source>
        <dbReference type="EMBL" id="CAD6240537.1"/>
    </source>
</evidence>
<feature type="chain" id="PRO_5032815600" description="GDSL esterase/lipase" evidence="4">
    <location>
        <begin position="27"/>
        <end position="369"/>
    </location>
</feature>
<name>A0A811PG12_9POAL</name>
<dbReference type="InterPro" id="IPR001087">
    <property type="entry name" value="GDSL"/>
</dbReference>
<feature type="compositionally biased region" description="Basic and acidic residues" evidence="3">
    <location>
        <begin position="211"/>
        <end position="240"/>
    </location>
</feature>